<proteinExistence type="predicted"/>
<protein>
    <recommendedName>
        <fullName evidence="5">F-box domain-containing protein</fullName>
    </recommendedName>
</protein>
<gene>
    <name evidence="3" type="ORF">Rsub_11603</name>
</gene>
<dbReference type="STRING" id="307507.A0A2V0PG59"/>
<dbReference type="InterPro" id="IPR032675">
    <property type="entry name" value="LRR_dom_sf"/>
</dbReference>
<dbReference type="Gene3D" id="3.80.10.10">
    <property type="entry name" value="Ribonuclease Inhibitor"/>
    <property type="match status" value="1"/>
</dbReference>
<dbReference type="InParanoid" id="A0A2V0PG59"/>
<feature type="compositionally biased region" description="Gly residues" evidence="2">
    <location>
        <begin position="371"/>
        <end position="381"/>
    </location>
</feature>
<dbReference type="AlphaFoldDB" id="A0A2V0PG59"/>
<dbReference type="EMBL" id="BDRX01000136">
    <property type="protein sequence ID" value="GBF98838.1"/>
    <property type="molecule type" value="Genomic_DNA"/>
</dbReference>
<feature type="region of interest" description="Disordered" evidence="2">
    <location>
        <begin position="361"/>
        <end position="395"/>
    </location>
</feature>
<dbReference type="Proteomes" id="UP000247498">
    <property type="component" value="Unassembled WGS sequence"/>
</dbReference>
<keyword evidence="4" id="KW-1185">Reference proteome</keyword>
<name>A0A2V0PG59_9CHLO</name>
<feature type="compositionally biased region" description="Pro residues" evidence="2">
    <location>
        <begin position="9"/>
        <end position="28"/>
    </location>
</feature>
<accession>A0A2V0PG59</accession>
<sequence length="595" mass="58242">MATQAGVPPGAPAAPRPASPAPHPPPLQSPRGGDAPAACGLAQLPHDVMARIVAACAPQDRAALAAACAALAGAVRAHARRLRLRGGGGACAARAAAARAGLWGGVGELVLCGEPGEGAASALIDAAASHWPHLSHLDLRLPPGPTAAALAAAAGALARGAGLRRLASLSLGGAAPLRLGALAGLTGLTELELSAPVDAPAAGAAARWLPPSLRRLALAGGVGGAWLRGGGAAGCDRLEALELRGLGPADFGADDPALLHATLAQLTALTSLRGLLRSTAPEAPPPQLLAALLLPALPRLRVCSVYALWEEDPPRGGGGLGPGAGAAAGELAPALAGSWREVSEAPAAAVLEELAITCHPDPRDAAPRAAGAGGQGAGPGVGRARPPPLPPLPALSRLHATAHEPGAWPEDPARTWPALSEAAFGDACPDASVHLPPLPALARCPALRALSLAAGEWGAAAAAPPPPGGAARFGFEALSAAAALTRLTLHDLAASPPSGDVLDPPDRVTSRELLAALAAPPALARLELCSSMGDPWRSVADPEEGAFAAAAAAAAGGPAVAARALVARGCARPPCLLAEGDGWWGDGAPAGGALE</sequence>
<evidence type="ECO:0000256" key="1">
    <source>
        <dbReference type="ARBA" id="ARBA00004430"/>
    </source>
</evidence>
<feature type="region of interest" description="Disordered" evidence="2">
    <location>
        <begin position="1"/>
        <end position="37"/>
    </location>
</feature>
<reference evidence="3 4" key="1">
    <citation type="journal article" date="2018" name="Sci. Rep.">
        <title>Raphidocelis subcapitata (=Pseudokirchneriella subcapitata) provides an insight into genome evolution and environmental adaptations in the Sphaeropleales.</title>
        <authorList>
            <person name="Suzuki S."/>
            <person name="Yamaguchi H."/>
            <person name="Nakajima N."/>
            <person name="Kawachi M."/>
        </authorList>
    </citation>
    <scope>NUCLEOTIDE SEQUENCE [LARGE SCALE GENOMIC DNA]</scope>
    <source>
        <strain evidence="3 4">NIES-35</strain>
    </source>
</reference>
<evidence type="ECO:0000256" key="2">
    <source>
        <dbReference type="SAM" id="MobiDB-lite"/>
    </source>
</evidence>
<evidence type="ECO:0000313" key="3">
    <source>
        <dbReference type="EMBL" id="GBF98838.1"/>
    </source>
</evidence>
<organism evidence="3 4">
    <name type="scientific">Raphidocelis subcapitata</name>
    <dbReference type="NCBI Taxonomy" id="307507"/>
    <lineage>
        <taxon>Eukaryota</taxon>
        <taxon>Viridiplantae</taxon>
        <taxon>Chlorophyta</taxon>
        <taxon>core chlorophytes</taxon>
        <taxon>Chlorophyceae</taxon>
        <taxon>CS clade</taxon>
        <taxon>Sphaeropleales</taxon>
        <taxon>Selenastraceae</taxon>
        <taxon>Raphidocelis</taxon>
    </lineage>
</organism>
<evidence type="ECO:0008006" key="5">
    <source>
        <dbReference type="Google" id="ProtNLM"/>
    </source>
</evidence>
<evidence type="ECO:0000313" key="4">
    <source>
        <dbReference type="Proteomes" id="UP000247498"/>
    </source>
</evidence>
<comment type="caution">
    <text evidence="3">The sequence shown here is derived from an EMBL/GenBank/DDBJ whole genome shotgun (WGS) entry which is preliminary data.</text>
</comment>
<dbReference type="GO" id="GO:0005930">
    <property type="term" value="C:axoneme"/>
    <property type="evidence" value="ECO:0007669"/>
    <property type="project" value="UniProtKB-SubCell"/>
</dbReference>
<comment type="subcellular location">
    <subcellularLocation>
        <location evidence="1">Cytoplasm</location>
        <location evidence="1">Cytoskeleton</location>
        <location evidence="1">Cilium axoneme</location>
    </subcellularLocation>
</comment>